<evidence type="ECO:0000313" key="3">
    <source>
        <dbReference type="Proteomes" id="UP000635885"/>
    </source>
</evidence>
<evidence type="ECO:0000259" key="1">
    <source>
        <dbReference type="Pfam" id="PF14065"/>
    </source>
</evidence>
<proteinExistence type="predicted"/>
<dbReference type="Proteomes" id="UP000635885">
    <property type="component" value="Unassembled WGS sequence"/>
</dbReference>
<dbReference type="EMBL" id="BMFD01000004">
    <property type="protein sequence ID" value="GGC37761.1"/>
    <property type="molecule type" value="Genomic_DNA"/>
</dbReference>
<sequence length="210" mass="23960">MIHKVVPAVIASLNEYIRNELNLQDDMVILTNPVDMKGSLNTQIDNKLCVFLQHLEEEKLIKNGAYQANAGMNPPMHFNIYLMFIANFPDPNYLESLRFVSIVLEFFQGSRVFDRSNLPLLSNNVEKIAFEYVNLDSKELSNIWGMIGLKYMPSLIYKMKLLSFTNNLIREEVPSIIGQSKKNIINKKSLEDAARAAISLKDITSQNDTN</sequence>
<feature type="domain" description="Pvc16 N-terminal" evidence="1">
    <location>
        <begin position="9"/>
        <end position="174"/>
    </location>
</feature>
<dbReference type="Pfam" id="PF14065">
    <property type="entry name" value="Pvc16_N"/>
    <property type="match status" value="1"/>
</dbReference>
<evidence type="ECO:0000313" key="2">
    <source>
        <dbReference type="EMBL" id="GGC37761.1"/>
    </source>
</evidence>
<name>A0ABQ1MAZ6_9BACT</name>
<comment type="caution">
    <text evidence="2">The sequence shown here is derived from an EMBL/GenBank/DDBJ whole genome shotgun (WGS) entry which is preliminary data.</text>
</comment>
<protein>
    <recommendedName>
        <fullName evidence="1">Pvc16 N-terminal domain-containing protein</fullName>
    </recommendedName>
</protein>
<dbReference type="RefSeq" id="WP_188441487.1">
    <property type="nucleotide sequence ID" value="NZ_BMFD01000004.1"/>
</dbReference>
<keyword evidence="3" id="KW-1185">Reference proteome</keyword>
<dbReference type="InterPro" id="IPR025351">
    <property type="entry name" value="Pvc16_N"/>
</dbReference>
<organism evidence="2 3">
    <name type="scientific">Belliella aquatica</name>
    <dbReference type="NCBI Taxonomy" id="1323734"/>
    <lineage>
        <taxon>Bacteria</taxon>
        <taxon>Pseudomonadati</taxon>
        <taxon>Bacteroidota</taxon>
        <taxon>Cytophagia</taxon>
        <taxon>Cytophagales</taxon>
        <taxon>Cyclobacteriaceae</taxon>
        <taxon>Belliella</taxon>
    </lineage>
</organism>
<accession>A0ABQ1MAZ6</accession>
<gene>
    <name evidence="2" type="ORF">GCM10010993_15790</name>
</gene>
<reference evidence="3" key="1">
    <citation type="journal article" date="2019" name="Int. J. Syst. Evol. Microbiol.">
        <title>The Global Catalogue of Microorganisms (GCM) 10K type strain sequencing project: providing services to taxonomists for standard genome sequencing and annotation.</title>
        <authorList>
            <consortium name="The Broad Institute Genomics Platform"/>
            <consortium name="The Broad Institute Genome Sequencing Center for Infectious Disease"/>
            <person name="Wu L."/>
            <person name="Ma J."/>
        </authorList>
    </citation>
    <scope>NUCLEOTIDE SEQUENCE [LARGE SCALE GENOMIC DNA]</scope>
    <source>
        <strain evidence="3">CGMCC 1.12479</strain>
    </source>
</reference>